<accession>A0A540MGC1</accession>
<gene>
    <name evidence="1" type="ORF">C1H46_016609</name>
</gene>
<comment type="caution">
    <text evidence="1">The sequence shown here is derived from an EMBL/GenBank/DDBJ whole genome shotgun (WGS) entry which is preliminary data.</text>
</comment>
<proteinExistence type="predicted"/>
<dbReference type="Proteomes" id="UP000315295">
    <property type="component" value="Unassembled WGS sequence"/>
</dbReference>
<organism evidence="1 2">
    <name type="scientific">Malus baccata</name>
    <name type="common">Siberian crab apple</name>
    <name type="synonym">Pyrus baccata</name>
    <dbReference type="NCBI Taxonomy" id="106549"/>
    <lineage>
        <taxon>Eukaryota</taxon>
        <taxon>Viridiplantae</taxon>
        <taxon>Streptophyta</taxon>
        <taxon>Embryophyta</taxon>
        <taxon>Tracheophyta</taxon>
        <taxon>Spermatophyta</taxon>
        <taxon>Magnoliopsida</taxon>
        <taxon>eudicotyledons</taxon>
        <taxon>Gunneridae</taxon>
        <taxon>Pentapetalae</taxon>
        <taxon>rosids</taxon>
        <taxon>fabids</taxon>
        <taxon>Rosales</taxon>
        <taxon>Rosaceae</taxon>
        <taxon>Amygdaloideae</taxon>
        <taxon>Maleae</taxon>
        <taxon>Malus</taxon>
    </lineage>
</organism>
<sequence length="88" mass="9583">MIGESPQEAAILLQTESGMTHLESASDGISLSDFVTALLNNFSQPKGNDDYVSVNWKEIGCAILPIFKSDDECCTMQVICFQCSNAFI</sequence>
<dbReference type="EMBL" id="VIEB01000264">
    <property type="protein sequence ID" value="TQD97743.1"/>
    <property type="molecule type" value="Genomic_DNA"/>
</dbReference>
<name>A0A540MGC1_MALBA</name>
<dbReference type="AlphaFoldDB" id="A0A540MGC1"/>
<protein>
    <submittedName>
        <fullName evidence="1">Uncharacterized protein</fullName>
    </submittedName>
</protein>
<evidence type="ECO:0000313" key="1">
    <source>
        <dbReference type="EMBL" id="TQD97743.1"/>
    </source>
</evidence>
<reference evidence="1 2" key="1">
    <citation type="journal article" date="2019" name="G3 (Bethesda)">
        <title>Sequencing of a Wild Apple (Malus baccata) Genome Unravels the Differences Between Cultivated and Wild Apple Species Regarding Disease Resistance and Cold Tolerance.</title>
        <authorList>
            <person name="Chen X."/>
        </authorList>
    </citation>
    <scope>NUCLEOTIDE SEQUENCE [LARGE SCALE GENOMIC DNA]</scope>
    <source>
        <strain evidence="2">cv. Shandingzi</strain>
        <tissue evidence="1">Leaves</tissue>
    </source>
</reference>
<keyword evidence="2" id="KW-1185">Reference proteome</keyword>
<evidence type="ECO:0000313" key="2">
    <source>
        <dbReference type="Proteomes" id="UP000315295"/>
    </source>
</evidence>